<evidence type="ECO:0000313" key="2">
    <source>
        <dbReference type="Proteomes" id="UP000246050"/>
    </source>
</evidence>
<proteinExistence type="predicted"/>
<name>A0A317DWZ4_9ACTN</name>
<dbReference type="Proteomes" id="UP000246050">
    <property type="component" value="Unassembled WGS sequence"/>
</dbReference>
<sequence>MTGSARGRTGGSRYGEGVPLVAAAVCPHPPLIVPELAGAAAPELDDLRAAAAAAVTRLLTARPDCVVVLGSGPATGWIIPPATGSLRPWGVDLTVPLVPALPDGEAVLPLSLTVGAWLLNRQRVGVRVVGAQVSPEATLGELGGFADQVHEYRPRVALLVMGDGSACRGRQAPGYDDPRAEAYDEGVARALADADPDALLGLDPALSAELKVAGRAPWQVLAATARAAGGDWRGELSYAAAPYGVSYFVANWAPA</sequence>
<comment type="caution">
    <text evidence="1">The sequence shown here is derived from an EMBL/GenBank/DDBJ whole genome shotgun (WGS) entry which is preliminary data.</text>
</comment>
<evidence type="ECO:0000313" key="1">
    <source>
        <dbReference type="EMBL" id="PWR17365.1"/>
    </source>
</evidence>
<dbReference type="RefSeq" id="WP_109799622.1">
    <property type="nucleotide sequence ID" value="NZ_QGKS01000049.1"/>
</dbReference>
<reference evidence="1 2" key="1">
    <citation type="submission" date="2018-05" db="EMBL/GenBank/DDBJ databases">
        <title>Micromonosporas from Atacama Desert.</title>
        <authorList>
            <person name="Carro L."/>
            <person name="Golinska P."/>
            <person name="Klenk H.-P."/>
            <person name="Goodfellow M."/>
        </authorList>
    </citation>
    <scope>NUCLEOTIDE SEQUENCE [LARGE SCALE GENOMIC DNA]</scope>
    <source>
        <strain evidence="1 2">4G51</strain>
    </source>
</reference>
<dbReference type="OrthoDB" id="4543339at2"/>
<gene>
    <name evidence="1" type="ORF">DKT69_00440</name>
</gene>
<dbReference type="AlphaFoldDB" id="A0A317DWZ4"/>
<evidence type="ECO:0008006" key="3">
    <source>
        <dbReference type="Google" id="ProtNLM"/>
    </source>
</evidence>
<protein>
    <recommendedName>
        <fullName evidence="3">Catalytic LigB subunit of aromatic ring-opening dioxygenase</fullName>
    </recommendedName>
</protein>
<accession>A0A317DWZ4</accession>
<organism evidence="1 2">
    <name type="scientific">Micromonospora sicca</name>
    <dbReference type="NCBI Taxonomy" id="2202420"/>
    <lineage>
        <taxon>Bacteria</taxon>
        <taxon>Bacillati</taxon>
        <taxon>Actinomycetota</taxon>
        <taxon>Actinomycetes</taxon>
        <taxon>Micromonosporales</taxon>
        <taxon>Micromonosporaceae</taxon>
        <taxon>Micromonospora</taxon>
    </lineage>
</organism>
<dbReference type="EMBL" id="QGKS01000049">
    <property type="protein sequence ID" value="PWR17365.1"/>
    <property type="molecule type" value="Genomic_DNA"/>
</dbReference>
<dbReference type="Gene3D" id="3.40.830.10">
    <property type="entry name" value="LigB-like"/>
    <property type="match status" value="2"/>
</dbReference>
<dbReference type="CDD" id="cd07951">
    <property type="entry name" value="ED_3B_N_AMMECR1"/>
    <property type="match status" value="1"/>
</dbReference>